<dbReference type="Proteomes" id="UP000885621">
    <property type="component" value="Unassembled WGS sequence"/>
</dbReference>
<evidence type="ECO:0000256" key="5">
    <source>
        <dbReference type="ARBA" id="ARBA00023239"/>
    </source>
</evidence>
<evidence type="ECO:0000256" key="6">
    <source>
        <dbReference type="ARBA" id="ARBA00023244"/>
    </source>
</evidence>
<evidence type="ECO:0000256" key="8">
    <source>
        <dbReference type="HAMAP-Rule" id="MF_00323"/>
    </source>
</evidence>
<feature type="binding site" evidence="8">
    <location>
        <position position="210"/>
    </location>
    <ligand>
        <name>Fe(2+)</name>
        <dbReference type="ChEBI" id="CHEBI:29033"/>
    </ligand>
</feature>
<evidence type="ECO:0000256" key="2">
    <source>
        <dbReference type="ARBA" id="ARBA00022490"/>
    </source>
</evidence>
<accession>A0A831YEC2</accession>
<dbReference type="InterPro" id="IPR033644">
    <property type="entry name" value="Ferrochelatase_C"/>
</dbReference>
<comment type="function">
    <text evidence="8 9">Catalyzes the ferrous insertion into protoporphyrin IX.</text>
</comment>
<keyword evidence="5 8" id="KW-0456">Lyase</keyword>
<dbReference type="GO" id="GO:0005737">
    <property type="term" value="C:cytoplasm"/>
    <property type="evidence" value="ECO:0007669"/>
    <property type="project" value="UniProtKB-SubCell"/>
</dbReference>
<dbReference type="EC" id="4.98.1.1" evidence="8 9"/>
<dbReference type="PANTHER" id="PTHR11108:SF1">
    <property type="entry name" value="FERROCHELATASE, MITOCHONDRIAL"/>
    <property type="match status" value="1"/>
</dbReference>
<comment type="catalytic activity">
    <reaction evidence="7">
        <text>Fe-coproporphyrin III + 2 H(+) = coproporphyrin III + Fe(2+)</text>
        <dbReference type="Rhea" id="RHEA:49572"/>
        <dbReference type="ChEBI" id="CHEBI:15378"/>
        <dbReference type="ChEBI" id="CHEBI:29033"/>
        <dbReference type="ChEBI" id="CHEBI:68438"/>
        <dbReference type="ChEBI" id="CHEBI:131725"/>
        <dbReference type="EC" id="4.99.1.9"/>
    </reaction>
    <physiologicalReaction direction="right-to-left" evidence="7">
        <dbReference type="Rhea" id="RHEA:49574"/>
    </physiologicalReaction>
</comment>
<sequence length="336" mass="38855">MKKKIGVVLLNMGGPDSLDAIQPFLYNLFSDHDIIQIPKPIQKPVAFLISRLRAKKTRKYYEIMGGKSPQKEQTLQQAEKLQSALGEDFKVVVAMRYWHPFTEEALQELFKEDLKGIVLLPLYPHYSRTTTGSSFNEFDRKVKKYIKSGKYTVLSTLKGVKNPYYYSSNIPIKKINCFFNNPDYINAMVTNIKENLPVDYKDYYFLFSAHSLPEKIILDGDPYQKQTEETVRLIMQHFQGVKYSLAYQSKVGPVKWLEPFTDQEIERLAKEGVKKLVVIPVSFVSEHSETLYELDYQYGQLAKELGIESYIRIPTLKTHPLFIEALKNLVIKSLQG</sequence>
<dbReference type="Pfam" id="PF00762">
    <property type="entry name" value="Ferrochelatase"/>
    <property type="match status" value="1"/>
</dbReference>
<evidence type="ECO:0000256" key="4">
    <source>
        <dbReference type="ARBA" id="ARBA00023133"/>
    </source>
</evidence>
<comment type="subcellular location">
    <subcellularLocation>
        <location evidence="8 9">Cytoplasm</location>
    </subcellularLocation>
</comment>
<dbReference type="FunFam" id="3.40.50.1400:FF:000006">
    <property type="entry name" value="Ferrochelatase"/>
    <property type="match status" value="1"/>
</dbReference>
<feature type="binding site" evidence="8">
    <location>
        <position position="289"/>
    </location>
    <ligand>
        <name>Fe(2+)</name>
        <dbReference type="ChEBI" id="CHEBI:29033"/>
    </ligand>
</feature>
<keyword evidence="3 8" id="KW-0408">Iron</keyword>
<evidence type="ECO:0000256" key="1">
    <source>
        <dbReference type="ARBA" id="ARBA00007718"/>
    </source>
</evidence>
<comment type="pathway">
    <text evidence="8 9">Porphyrin-containing compound metabolism; protoheme biosynthesis; protoheme from protoporphyrin-IX: step 1/1.</text>
</comment>
<dbReference type="InterPro" id="IPR019772">
    <property type="entry name" value="Ferrochelatase_AS"/>
</dbReference>
<comment type="caution">
    <text evidence="10">The sequence shown here is derived from an EMBL/GenBank/DDBJ whole genome shotgun (WGS) entry which is preliminary data.</text>
</comment>
<dbReference type="CDD" id="cd00419">
    <property type="entry name" value="Ferrochelatase_C"/>
    <property type="match status" value="1"/>
</dbReference>
<dbReference type="NCBIfam" id="TIGR00109">
    <property type="entry name" value="hemH"/>
    <property type="match status" value="1"/>
</dbReference>
<dbReference type="GO" id="GO:0046872">
    <property type="term" value="F:metal ion binding"/>
    <property type="evidence" value="ECO:0007669"/>
    <property type="project" value="UniProtKB-KW"/>
</dbReference>
<dbReference type="AlphaFoldDB" id="A0A831YEC2"/>
<dbReference type="CDD" id="cd03411">
    <property type="entry name" value="Ferrochelatase_N"/>
    <property type="match status" value="1"/>
</dbReference>
<dbReference type="UniPathway" id="UPA00252">
    <property type="reaction ID" value="UER00325"/>
</dbReference>
<keyword evidence="2 8" id="KW-0963">Cytoplasm</keyword>
<keyword evidence="8" id="KW-0479">Metal-binding</keyword>
<comment type="similarity">
    <text evidence="1 8 9">Belongs to the ferrochelatase family.</text>
</comment>
<keyword evidence="4 8" id="KW-0350">Heme biosynthesis</keyword>
<proteinExistence type="inferred from homology"/>
<evidence type="ECO:0000256" key="3">
    <source>
        <dbReference type="ARBA" id="ARBA00023004"/>
    </source>
</evidence>
<name>A0A831YEC2_9AQUI</name>
<dbReference type="EMBL" id="DSFC01000255">
    <property type="protein sequence ID" value="HEV09643.1"/>
    <property type="molecule type" value="Genomic_DNA"/>
</dbReference>
<dbReference type="PROSITE" id="PS00534">
    <property type="entry name" value="FERROCHELATASE"/>
    <property type="match status" value="1"/>
</dbReference>
<dbReference type="GO" id="GO:0006783">
    <property type="term" value="P:heme biosynthetic process"/>
    <property type="evidence" value="ECO:0007669"/>
    <property type="project" value="UniProtKB-UniRule"/>
</dbReference>
<dbReference type="GO" id="GO:0004325">
    <property type="term" value="F:ferrochelatase activity"/>
    <property type="evidence" value="ECO:0007669"/>
    <property type="project" value="UniProtKB-UniRule"/>
</dbReference>
<dbReference type="InterPro" id="IPR001015">
    <property type="entry name" value="Ferrochelatase"/>
</dbReference>
<evidence type="ECO:0000313" key="10">
    <source>
        <dbReference type="EMBL" id="HEV09643.1"/>
    </source>
</evidence>
<organism evidence="10">
    <name type="scientific">Sulfurihydrogenibium azorense</name>
    <dbReference type="NCBI Taxonomy" id="309806"/>
    <lineage>
        <taxon>Bacteria</taxon>
        <taxon>Pseudomonadati</taxon>
        <taxon>Aquificota</taxon>
        <taxon>Aquificia</taxon>
        <taxon>Aquificales</taxon>
        <taxon>Hydrogenothermaceae</taxon>
        <taxon>Sulfurihydrogenibium</taxon>
    </lineage>
</organism>
<protein>
    <recommendedName>
        <fullName evidence="8 9">Ferrochelatase</fullName>
        <ecNumber evidence="8 9">4.98.1.1</ecNumber>
    </recommendedName>
    <alternativeName>
        <fullName evidence="8">Heme synthase</fullName>
    </alternativeName>
    <alternativeName>
        <fullName evidence="8">Protoheme ferro-lyase</fullName>
    </alternativeName>
</protein>
<dbReference type="HAMAP" id="MF_00323">
    <property type="entry name" value="Ferrochelatase"/>
    <property type="match status" value="1"/>
</dbReference>
<dbReference type="Gene3D" id="3.40.50.1400">
    <property type="match status" value="2"/>
</dbReference>
<gene>
    <name evidence="8 10" type="primary">hemH</name>
    <name evidence="10" type="ORF">ENO34_04495</name>
</gene>
<dbReference type="SUPFAM" id="SSF53800">
    <property type="entry name" value="Chelatase"/>
    <property type="match status" value="1"/>
</dbReference>
<evidence type="ECO:0000256" key="9">
    <source>
        <dbReference type="RuleBase" id="RU000607"/>
    </source>
</evidence>
<reference evidence="10" key="1">
    <citation type="journal article" date="2020" name="mSystems">
        <title>Genome- and Community-Level Interaction Insights into Carbon Utilization and Element Cycling Functions of Hydrothermarchaeota in Hydrothermal Sediment.</title>
        <authorList>
            <person name="Zhou Z."/>
            <person name="Liu Y."/>
            <person name="Xu W."/>
            <person name="Pan J."/>
            <person name="Luo Z.H."/>
            <person name="Li M."/>
        </authorList>
    </citation>
    <scope>NUCLEOTIDE SEQUENCE [LARGE SCALE GENOMIC DNA]</scope>
    <source>
        <strain evidence="10">SpSt-1257</strain>
    </source>
</reference>
<comment type="catalytic activity">
    <reaction evidence="8 9">
        <text>heme b + 2 H(+) = protoporphyrin IX + Fe(2+)</text>
        <dbReference type="Rhea" id="RHEA:22584"/>
        <dbReference type="ChEBI" id="CHEBI:15378"/>
        <dbReference type="ChEBI" id="CHEBI:29033"/>
        <dbReference type="ChEBI" id="CHEBI:57306"/>
        <dbReference type="ChEBI" id="CHEBI:60344"/>
        <dbReference type="EC" id="4.98.1.1"/>
    </reaction>
</comment>
<dbReference type="PANTHER" id="PTHR11108">
    <property type="entry name" value="FERROCHELATASE"/>
    <property type="match status" value="1"/>
</dbReference>
<evidence type="ECO:0000256" key="7">
    <source>
        <dbReference type="ARBA" id="ARBA00024536"/>
    </source>
</evidence>
<keyword evidence="6 8" id="KW-0627">Porphyrin biosynthesis</keyword>
<dbReference type="InterPro" id="IPR033659">
    <property type="entry name" value="Ferrochelatase_N"/>
</dbReference>